<reference evidence="3 4" key="1">
    <citation type="journal article" date="2019" name="Genome Biol. Evol.">
        <title>Genomic Plasticity Mediated by Transposable Elements in the Plant Pathogenic Fungus Colletotrichum higginsianum.</title>
        <authorList>
            <person name="Tsushima A."/>
            <person name="Gan P."/>
            <person name="Kumakura N."/>
            <person name="Narusaka M."/>
            <person name="Takano Y."/>
            <person name="Narusaka Y."/>
            <person name="Shirasu K."/>
        </authorList>
    </citation>
    <scope>NUCLEOTIDE SEQUENCE [LARGE SCALE GENOMIC DNA]</scope>
    <source>
        <strain evidence="3 4">MAFF305635-RFP</strain>
    </source>
</reference>
<gene>
    <name evidence="3" type="ORF">CH35J_010938</name>
</gene>
<protein>
    <submittedName>
        <fullName evidence="3">Uncharacterized protein</fullName>
    </submittedName>
</protein>
<sequence length="502" mass="56490">MPPCDSDDFDFDAPEVIAVREDEGQPPEVIEPCFQLRARFSSLGFVSFRLFPVSNGMSNKTTAWLQIRANCIESLEKTLHDKANTNSPSPPYLEAVRRRLNGMQSVTRLQFQLHRDGNIDLITPVDSDTGNIMPGEPVLNTQASLMSLATASRFSMYFRHDILRRKTFLKYKRAIQDFPHLTENDKNAYECMVDVRRLYHGAGGKVHSRPPAHDPLSTKEHCCSSPAPATPASCGSTLPFEDVPADRGSPPPYDECSSKGQSLKAGLDAAAIVAESLGPDCDRDPDPPEYGDTERRKNVLEPSQGVFFPLRNTDTHVQPIKRKRAPTAAVCTAATSTLDAARPDKLQRSLFAGLDSRLVHVLEQQQQQIHTLQQMFKESQKRNEKLEARCDELERKCGELEDGQSGNVETVENLDIAVDELQARCDALEKQMPDVCDEMEDLKEKWLKECREEFEENERGESIEDSMANQIREGVEAELNQIRRRVLRALEPTHVNEEVKTK</sequence>
<evidence type="ECO:0000313" key="3">
    <source>
        <dbReference type="EMBL" id="TIC91617.1"/>
    </source>
</evidence>
<feature type="region of interest" description="Disordered" evidence="2">
    <location>
        <begin position="276"/>
        <end position="296"/>
    </location>
</feature>
<evidence type="ECO:0000256" key="1">
    <source>
        <dbReference type="SAM" id="Coils"/>
    </source>
</evidence>
<comment type="caution">
    <text evidence="3">The sequence shown here is derived from an EMBL/GenBank/DDBJ whole genome shotgun (WGS) entry which is preliminary data.</text>
</comment>
<feature type="region of interest" description="Disordered" evidence="2">
    <location>
        <begin position="203"/>
        <end position="260"/>
    </location>
</feature>
<name>A0A4T0VIA0_9PEZI</name>
<dbReference type="AlphaFoldDB" id="A0A4T0VIA0"/>
<dbReference type="EMBL" id="MWPZ01000009">
    <property type="protein sequence ID" value="TIC91617.1"/>
    <property type="molecule type" value="Genomic_DNA"/>
</dbReference>
<proteinExistence type="predicted"/>
<dbReference type="Proteomes" id="UP000305883">
    <property type="component" value="Unassembled WGS sequence"/>
</dbReference>
<feature type="compositionally biased region" description="Basic and acidic residues" evidence="2">
    <location>
        <begin position="280"/>
        <end position="296"/>
    </location>
</feature>
<feature type="coiled-coil region" evidence="1">
    <location>
        <begin position="362"/>
        <end position="456"/>
    </location>
</feature>
<evidence type="ECO:0000313" key="4">
    <source>
        <dbReference type="Proteomes" id="UP000305883"/>
    </source>
</evidence>
<evidence type="ECO:0000256" key="2">
    <source>
        <dbReference type="SAM" id="MobiDB-lite"/>
    </source>
</evidence>
<keyword evidence="1" id="KW-0175">Coiled coil</keyword>
<dbReference type="OrthoDB" id="4848716at2759"/>
<organism evidence="3 4">
    <name type="scientific">Colletotrichum higginsianum</name>
    <dbReference type="NCBI Taxonomy" id="80884"/>
    <lineage>
        <taxon>Eukaryota</taxon>
        <taxon>Fungi</taxon>
        <taxon>Dikarya</taxon>
        <taxon>Ascomycota</taxon>
        <taxon>Pezizomycotina</taxon>
        <taxon>Sordariomycetes</taxon>
        <taxon>Hypocreomycetidae</taxon>
        <taxon>Glomerellales</taxon>
        <taxon>Glomerellaceae</taxon>
        <taxon>Colletotrichum</taxon>
        <taxon>Colletotrichum destructivum species complex</taxon>
    </lineage>
</organism>
<accession>A0A4T0VIA0</accession>